<dbReference type="EMBL" id="FLYH01000312">
    <property type="protein sequence ID" value="SCA83711.1"/>
    <property type="molecule type" value="Genomic_DNA"/>
</dbReference>
<evidence type="ECO:0000313" key="3">
    <source>
        <dbReference type="Proteomes" id="UP000196402"/>
    </source>
</evidence>
<dbReference type="VEuPathDB" id="PlasmoDB:PVW1_030005800"/>
<keyword evidence="1" id="KW-0472">Membrane</keyword>
<dbReference type="Pfam" id="PF05795">
    <property type="entry name" value="Plasmodium_Vir"/>
    <property type="match status" value="2"/>
</dbReference>
<dbReference type="VEuPathDB" id="PlasmoDB:PVP01_0008170"/>
<name>A0A1G4EIP0_PLAVI</name>
<reference evidence="2 3" key="1">
    <citation type="submission" date="2016-07" db="EMBL/GenBank/DDBJ databases">
        <authorList>
            <consortium name="Pathogen Informatics"/>
        </authorList>
    </citation>
    <scope>NUCLEOTIDE SEQUENCE [LARGE SCALE GENOMIC DNA]</scope>
</reference>
<dbReference type="VEuPathDB" id="PlasmoDB:PVPAM_090005800"/>
<keyword evidence="1" id="KW-1133">Transmembrane helix</keyword>
<gene>
    <name evidence="2" type="ORF">PVT01_000092600</name>
</gene>
<organism evidence="2 3">
    <name type="scientific">Plasmodium vivax</name>
    <name type="common">malaria parasite P. vivax</name>
    <dbReference type="NCBI Taxonomy" id="5855"/>
    <lineage>
        <taxon>Eukaryota</taxon>
        <taxon>Sar</taxon>
        <taxon>Alveolata</taxon>
        <taxon>Apicomplexa</taxon>
        <taxon>Aconoidasida</taxon>
        <taxon>Haemosporida</taxon>
        <taxon>Plasmodiidae</taxon>
        <taxon>Plasmodium</taxon>
        <taxon>Plasmodium (Plasmodium)</taxon>
    </lineage>
</organism>
<proteinExistence type="predicted"/>
<dbReference type="AlphaFoldDB" id="A0A1G4EIP0"/>
<evidence type="ECO:0000313" key="2">
    <source>
        <dbReference type="EMBL" id="SCA83711.1"/>
    </source>
</evidence>
<dbReference type="Proteomes" id="UP000196402">
    <property type="component" value="Unassembled WGS sequence"/>
</dbReference>
<dbReference type="InterPro" id="IPR008780">
    <property type="entry name" value="Plasmodium_Vir"/>
</dbReference>
<accession>A0A1G4EIP0</accession>
<protein>
    <submittedName>
        <fullName evidence="2">Vir protein, putative</fullName>
    </submittedName>
</protein>
<evidence type="ECO:0000256" key="1">
    <source>
        <dbReference type="SAM" id="Phobius"/>
    </source>
</evidence>
<feature type="transmembrane region" description="Helical" evidence="1">
    <location>
        <begin position="271"/>
        <end position="293"/>
    </location>
</feature>
<sequence length="347" mass="41278">MEYPDLVYYEDGDEKIQISEHLKQLTLYNFFHEIDNEFKKKNESIHCEKCNEMLNVTENSEPKLLELCKAVCYFILNNNDIEYFCNGSSCNNSCSHMKFRLHDHVMKDYKFSDNIIKFYEALGSISKSANFKLKDCPIGNYNLSKDEFMNFKYLYEFFFNYIDIRNKISKDNDSNKQLYCKYIKNFFQFYNKIKDSCPPRSNCKYYNILEKLKNEFITYNEINNVYDKCNYEKTSCKEGSNLSDDIPCLTEKGNRFTIKISGDNPYNIINILFNVLIYLISILTTFTLLYKFTPLGSLLRSRMNKRKNILEHVYENNYDHLGNISKDEVPNFDSRGYNVLYQSDKNI</sequence>
<keyword evidence="1" id="KW-0812">Transmembrane</keyword>